<feature type="compositionally biased region" description="Basic residues" evidence="1">
    <location>
        <begin position="1"/>
        <end position="10"/>
    </location>
</feature>
<dbReference type="OMA" id="EYSVHVN"/>
<dbReference type="HOGENOM" id="CLU_031557_0_0_1"/>
<proteinExistence type="predicted"/>
<feature type="compositionally biased region" description="Basic and acidic residues" evidence="1">
    <location>
        <begin position="383"/>
        <end position="392"/>
    </location>
</feature>
<dbReference type="RefSeq" id="XP_007860856.1">
    <property type="nucleotide sequence ID" value="XM_007862665.1"/>
</dbReference>
<feature type="region of interest" description="Disordered" evidence="1">
    <location>
        <begin position="586"/>
        <end position="605"/>
    </location>
</feature>
<feature type="region of interest" description="Disordered" evidence="1">
    <location>
        <begin position="443"/>
        <end position="486"/>
    </location>
</feature>
<evidence type="ECO:0000313" key="2">
    <source>
        <dbReference type="EMBL" id="EPQ60450.1"/>
    </source>
</evidence>
<feature type="compositionally biased region" description="Polar residues" evidence="1">
    <location>
        <begin position="19"/>
        <end position="29"/>
    </location>
</feature>
<name>S7RZK5_GLOTA</name>
<protein>
    <submittedName>
        <fullName evidence="2">Uncharacterized protein</fullName>
    </submittedName>
</protein>
<feature type="region of interest" description="Disordered" evidence="1">
    <location>
        <begin position="209"/>
        <end position="392"/>
    </location>
</feature>
<evidence type="ECO:0000256" key="1">
    <source>
        <dbReference type="SAM" id="MobiDB-lite"/>
    </source>
</evidence>
<feature type="compositionally biased region" description="Low complexity" evidence="1">
    <location>
        <begin position="302"/>
        <end position="320"/>
    </location>
</feature>
<feature type="compositionally biased region" description="Low complexity" evidence="1">
    <location>
        <begin position="216"/>
        <end position="226"/>
    </location>
</feature>
<feature type="compositionally biased region" description="Polar residues" evidence="1">
    <location>
        <begin position="321"/>
        <end position="337"/>
    </location>
</feature>
<organism evidence="2 3">
    <name type="scientific">Gloeophyllum trabeum (strain ATCC 11539 / FP-39264 / Madison 617)</name>
    <name type="common">Brown rot fungus</name>
    <dbReference type="NCBI Taxonomy" id="670483"/>
    <lineage>
        <taxon>Eukaryota</taxon>
        <taxon>Fungi</taxon>
        <taxon>Dikarya</taxon>
        <taxon>Basidiomycota</taxon>
        <taxon>Agaricomycotina</taxon>
        <taxon>Agaricomycetes</taxon>
        <taxon>Gloeophyllales</taxon>
        <taxon>Gloeophyllaceae</taxon>
        <taxon>Gloeophyllum</taxon>
    </lineage>
</organism>
<dbReference type="GeneID" id="19303258"/>
<feature type="compositionally biased region" description="Low complexity" evidence="1">
    <location>
        <begin position="117"/>
        <end position="129"/>
    </location>
</feature>
<feature type="compositionally biased region" description="Acidic residues" evidence="1">
    <location>
        <begin position="361"/>
        <end position="382"/>
    </location>
</feature>
<feature type="compositionally biased region" description="Low complexity" evidence="1">
    <location>
        <begin position="65"/>
        <end position="79"/>
    </location>
</feature>
<gene>
    <name evidence="2" type="ORF">GLOTRDRAFT_135128</name>
</gene>
<dbReference type="EMBL" id="KB469296">
    <property type="protein sequence ID" value="EPQ60450.1"/>
    <property type="molecule type" value="Genomic_DNA"/>
</dbReference>
<dbReference type="KEGG" id="gtr:GLOTRDRAFT_135128"/>
<feature type="compositionally biased region" description="Acidic residues" evidence="1">
    <location>
        <begin position="459"/>
        <end position="482"/>
    </location>
</feature>
<dbReference type="OrthoDB" id="2555519at2759"/>
<sequence>MEGPQKRKIMGKVEYPRPTSRNANVSRPASPSKFLAQPTPAPGPSNMLRPKAKVNSTASIRPRKMSTAVSTTSVASAMSRVNSGHPPRAASPFKPPGGTNGATSAPTRPQARITVRPPSKSVAASPDASPDSRRSPAVRSEVGAPVMRRRHGSLSIHHSPTASSLGVPSSASPSSPISDTQPLVADSLDALLVSNVRIKSKVSNTLKASLQANTQPSSPSLSASPPYATTRPFRPRSRPPSISSICLDSPTQAPPKPQGAVNIYPITTCIPAANPHRYAPPRPPPHHGADAEAHVPLPQSPPTSNLSFSSKSSTSRSSVSGHTRASSSTEPTSTSRLNGLGITEGGKEPFPTSQISREPSYEDDSGDDDDSSVDDEDYDSDDPDKKRKAEAKSIRKIADLEITNRSLMAINSTLEATKHRQAKEIRELRRKLRESMLILPPRTFQQVKSTLAKDLDKAEENEDDAEEEEEEEEEEQEDEGDDPAYKRVVTILEGLLEVGRRALETKPEDFVEQSKGGAKVLTAEEVQNWRNRAVSGGSEVTNVPSEYLDTDAAGETSFDSSVSPSHLIVSATDDGATSEEEVEALMAEPVPIPPASIPPITISPS</sequence>
<dbReference type="Proteomes" id="UP000030669">
    <property type="component" value="Unassembled WGS sequence"/>
</dbReference>
<reference evidence="2 3" key="1">
    <citation type="journal article" date="2012" name="Science">
        <title>The Paleozoic origin of enzymatic lignin decomposition reconstructed from 31 fungal genomes.</title>
        <authorList>
            <person name="Floudas D."/>
            <person name="Binder M."/>
            <person name="Riley R."/>
            <person name="Barry K."/>
            <person name="Blanchette R.A."/>
            <person name="Henrissat B."/>
            <person name="Martinez A.T."/>
            <person name="Otillar R."/>
            <person name="Spatafora J.W."/>
            <person name="Yadav J.S."/>
            <person name="Aerts A."/>
            <person name="Benoit I."/>
            <person name="Boyd A."/>
            <person name="Carlson A."/>
            <person name="Copeland A."/>
            <person name="Coutinho P.M."/>
            <person name="de Vries R.P."/>
            <person name="Ferreira P."/>
            <person name="Findley K."/>
            <person name="Foster B."/>
            <person name="Gaskell J."/>
            <person name="Glotzer D."/>
            <person name="Gorecki P."/>
            <person name="Heitman J."/>
            <person name="Hesse C."/>
            <person name="Hori C."/>
            <person name="Igarashi K."/>
            <person name="Jurgens J.A."/>
            <person name="Kallen N."/>
            <person name="Kersten P."/>
            <person name="Kohler A."/>
            <person name="Kuees U."/>
            <person name="Kumar T.K.A."/>
            <person name="Kuo A."/>
            <person name="LaButti K."/>
            <person name="Larrondo L.F."/>
            <person name="Lindquist E."/>
            <person name="Ling A."/>
            <person name="Lombard V."/>
            <person name="Lucas S."/>
            <person name="Lundell T."/>
            <person name="Martin R."/>
            <person name="McLaughlin D.J."/>
            <person name="Morgenstern I."/>
            <person name="Morin E."/>
            <person name="Murat C."/>
            <person name="Nagy L.G."/>
            <person name="Nolan M."/>
            <person name="Ohm R.A."/>
            <person name="Patyshakuliyeva A."/>
            <person name="Rokas A."/>
            <person name="Ruiz-Duenas F.J."/>
            <person name="Sabat G."/>
            <person name="Salamov A."/>
            <person name="Samejima M."/>
            <person name="Schmutz J."/>
            <person name="Slot J.C."/>
            <person name="St John F."/>
            <person name="Stenlid J."/>
            <person name="Sun H."/>
            <person name="Sun S."/>
            <person name="Syed K."/>
            <person name="Tsang A."/>
            <person name="Wiebenga A."/>
            <person name="Young D."/>
            <person name="Pisabarro A."/>
            <person name="Eastwood D.C."/>
            <person name="Martin F."/>
            <person name="Cullen D."/>
            <person name="Grigoriev I.V."/>
            <person name="Hibbett D.S."/>
        </authorList>
    </citation>
    <scope>NUCLEOTIDE SEQUENCE [LARGE SCALE GENOMIC DNA]</scope>
    <source>
        <strain evidence="2 3">ATCC 11539</strain>
    </source>
</reference>
<evidence type="ECO:0000313" key="3">
    <source>
        <dbReference type="Proteomes" id="UP000030669"/>
    </source>
</evidence>
<feature type="compositionally biased region" description="Low complexity" evidence="1">
    <location>
        <begin position="163"/>
        <end position="178"/>
    </location>
</feature>
<dbReference type="AlphaFoldDB" id="S7RZK5"/>
<accession>S7RZK5</accession>
<feature type="region of interest" description="Disordered" evidence="1">
    <location>
        <begin position="1"/>
        <end position="181"/>
    </location>
</feature>
<dbReference type="eggNOG" id="ENOG502SDCC">
    <property type="taxonomic scope" value="Eukaryota"/>
</dbReference>
<keyword evidence="3" id="KW-1185">Reference proteome</keyword>